<feature type="transmembrane region" description="Helical" evidence="1">
    <location>
        <begin position="213"/>
        <end position="233"/>
    </location>
</feature>
<sequence length="520" mass="54375">MNLLNTVMAMGPMEGLLHGLSIALSPELLLAALVGALLGTIMGLVPGIGPVTGAAILLPLTYVFDPLTGMIVIAGMFYGIMYGGSTTSVLLNMPGEAPSVVSSFEGYPLAKQGRAGPALGVIAIASFVAGTGGVILMSFVAAPVAQAAVVFGSAEFFALTLGGLIVLARIMGGSLAGGLLPLAFGLFLGILGEDAISGAARYTFGVREVSQGVSIVALAVGLFGLAELLRIIIHRGDTPYVGSLRWRSLIPTRDDVRNSWGSWFRGGGIGFGMGLLPGPSISLATLLSYKVESLFGRDRKKFGKGAISGLAGPEAANNAAATSSMIPLLALGLPFSATLAVMLVAMQVHGIQPGPQLVSTNPDLFWGLIASLLIGNIMLLVLNVNFIRLWVAMLRVPNWILLPTVVALCWAGIYAFRLSWFDLAVAAVLAILGFFMIRYNFQIVPVLLGALIGPLVERHFRQGLTAANGDLTYFFSQPIAVGIWITVAVLVLGLPIMRWLMIRRENSESSAATTPPAATS</sequence>
<organism evidence="3 4">
    <name type="scientific">Nesterenkonia sedimenti</name>
    <dbReference type="NCBI Taxonomy" id="1463632"/>
    <lineage>
        <taxon>Bacteria</taxon>
        <taxon>Bacillati</taxon>
        <taxon>Actinomycetota</taxon>
        <taxon>Actinomycetes</taxon>
        <taxon>Micrococcales</taxon>
        <taxon>Micrococcaceae</taxon>
        <taxon>Nesterenkonia</taxon>
    </lineage>
</organism>
<evidence type="ECO:0000313" key="3">
    <source>
        <dbReference type="EMBL" id="NLS09005.1"/>
    </source>
</evidence>
<keyword evidence="1" id="KW-1133">Transmembrane helix</keyword>
<feature type="transmembrane region" description="Helical" evidence="1">
    <location>
        <begin position="328"/>
        <end position="352"/>
    </location>
</feature>
<feature type="transmembrane region" description="Helical" evidence="1">
    <location>
        <begin position="473"/>
        <end position="494"/>
    </location>
</feature>
<feature type="transmembrane region" description="Helical" evidence="1">
    <location>
        <begin position="57"/>
        <end position="81"/>
    </location>
</feature>
<feature type="transmembrane region" description="Helical" evidence="1">
    <location>
        <begin position="269"/>
        <end position="291"/>
    </location>
</feature>
<evidence type="ECO:0000313" key="4">
    <source>
        <dbReference type="Proteomes" id="UP000523139"/>
    </source>
</evidence>
<evidence type="ECO:0000256" key="1">
    <source>
        <dbReference type="SAM" id="Phobius"/>
    </source>
</evidence>
<reference evidence="3 4" key="1">
    <citation type="submission" date="2020-04" db="EMBL/GenBank/DDBJ databases">
        <title>Nesterenkonia sp. nov., isolated from marine sediment.</title>
        <authorList>
            <person name="Zhang G."/>
        </authorList>
    </citation>
    <scope>NUCLEOTIDE SEQUENCE [LARGE SCALE GENOMIC DNA]</scope>
    <source>
        <strain evidence="3 4">MY13</strain>
    </source>
</reference>
<feature type="transmembrane region" description="Helical" evidence="1">
    <location>
        <begin position="20"/>
        <end position="45"/>
    </location>
</feature>
<keyword evidence="1" id="KW-0812">Transmembrane</keyword>
<accession>A0A7X8THU5</accession>
<protein>
    <submittedName>
        <fullName evidence="3">Tripartite tricarboxylate transporter TctA</fullName>
    </submittedName>
</protein>
<dbReference type="PANTHER" id="PTHR35342:SF5">
    <property type="entry name" value="TRICARBOXYLIC TRANSPORT PROTEIN"/>
    <property type="match status" value="1"/>
</dbReference>
<feature type="domain" description="DUF112" evidence="2">
    <location>
        <begin position="29"/>
        <end position="448"/>
    </location>
</feature>
<dbReference type="AlphaFoldDB" id="A0A7X8THU5"/>
<gene>
    <name evidence="3" type="ORF">HGQ17_03110</name>
</gene>
<feature type="transmembrane region" description="Helical" evidence="1">
    <location>
        <begin position="118"/>
        <end position="140"/>
    </location>
</feature>
<keyword evidence="4" id="KW-1185">Reference proteome</keyword>
<feature type="transmembrane region" description="Helical" evidence="1">
    <location>
        <begin position="444"/>
        <end position="461"/>
    </location>
</feature>
<dbReference type="EMBL" id="JABAHY010000002">
    <property type="protein sequence ID" value="NLS09005.1"/>
    <property type="molecule type" value="Genomic_DNA"/>
</dbReference>
<dbReference type="Pfam" id="PF01970">
    <property type="entry name" value="TctA"/>
    <property type="match status" value="1"/>
</dbReference>
<dbReference type="Proteomes" id="UP000523139">
    <property type="component" value="Unassembled WGS sequence"/>
</dbReference>
<dbReference type="PANTHER" id="PTHR35342">
    <property type="entry name" value="TRICARBOXYLIC TRANSPORT PROTEIN"/>
    <property type="match status" value="1"/>
</dbReference>
<comment type="caution">
    <text evidence="3">The sequence shown here is derived from an EMBL/GenBank/DDBJ whole genome shotgun (WGS) entry which is preliminary data.</text>
</comment>
<feature type="transmembrane region" description="Helical" evidence="1">
    <location>
        <begin position="396"/>
        <end position="414"/>
    </location>
</feature>
<dbReference type="InterPro" id="IPR002823">
    <property type="entry name" value="DUF112_TM"/>
</dbReference>
<dbReference type="RefSeq" id="WP_168886512.1">
    <property type="nucleotide sequence ID" value="NZ_JABAHY010000002.1"/>
</dbReference>
<feature type="transmembrane region" description="Helical" evidence="1">
    <location>
        <begin position="420"/>
        <end position="437"/>
    </location>
</feature>
<feature type="transmembrane region" description="Helical" evidence="1">
    <location>
        <begin position="174"/>
        <end position="192"/>
    </location>
</feature>
<feature type="transmembrane region" description="Helical" evidence="1">
    <location>
        <begin position="364"/>
        <end position="384"/>
    </location>
</feature>
<proteinExistence type="predicted"/>
<name>A0A7X8THU5_9MICC</name>
<keyword evidence="1" id="KW-0472">Membrane</keyword>
<evidence type="ECO:0000259" key="2">
    <source>
        <dbReference type="Pfam" id="PF01970"/>
    </source>
</evidence>
<feature type="transmembrane region" description="Helical" evidence="1">
    <location>
        <begin position="147"/>
        <end position="168"/>
    </location>
</feature>